<evidence type="ECO:0000259" key="3">
    <source>
        <dbReference type="PROSITE" id="PS50103"/>
    </source>
</evidence>
<keyword evidence="1" id="KW-0479">Metal-binding</keyword>
<dbReference type="Gene3D" id="3.30.1370.210">
    <property type="match status" value="1"/>
</dbReference>
<keyword evidence="1" id="KW-0863">Zinc-finger</keyword>
<feature type="region of interest" description="Disordered" evidence="2">
    <location>
        <begin position="186"/>
        <end position="205"/>
    </location>
</feature>
<protein>
    <submittedName>
        <fullName evidence="4">Protein gmr</fullName>
    </submittedName>
</protein>
<dbReference type="PROSITE" id="PS50103">
    <property type="entry name" value="ZF_C3H1"/>
    <property type="match status" value="2"/>
</dbReference>
<dbReference type="InterPro" id="IPR000571">
    <property type="entry name" value="Znf_CCCH"/>
</dbReference>
<evidence type="ECO:0000256" key="1">
    <source>
        <dbReference type="PROSITE-ProRule" id="PRU00723"/>
    </source>
</evidence>
<feature type="zinc finger region" description="C3H1-type" evidence="1">
    <location>
        <begin position="76"/>
        <end position="105"/>
    </location>
</feature>
<proteinExistence type="predicted"/>
<sequence length="238" mass="27043">MLDGAGSMDWPEDHLVRANRDKDIAVEIEDESDSEDFTHLGTVISCKYYNTREEGCCYGRRCRSRHAPDSNSVRDELGRNVCLSWLMGHCRFAVDDMCVYAHDASYLPEHGWWTDTASVERTRASFFTAVKEEPLDLGVGQVEERILAEAFVPLSWRKDMWAVASYKEEVYVHGLDEESDHSYGYDSGSGYGCSDSEDDNEMRGPGELTDADIEEMGEYGIKPWENGAYVRVPAIFWD</sequence>
<dbReference type="AlphaFoldDB" id="A0A5K1JZM9"/>
<evidence type="ECO:0000313" key="4">
    <source>
        <dbReference type="EMBL" id="VWO98387.1"/>
    </source>
</evidence>
<dbReference type="GO" id="GO:0008270">
    <property type="term" value="F:zinc ion binding"/>
    <property type="evidence" value="ECO:0007669"/>
    <property type="project" value="UniProtKB-KW"/>
</dbReference>
<feature type="domain" description="C3H1-type" evidence="3">
    <location>
        <begin position="40"/>
        <end position="69"/>
    </location>
</feature>
<evidence type="ECO:0000256" key="2">
    <source>
        <dbReference type="SAM" id="MobiDB-lite"/>
    </source>
</evidence>
<organism evidence="4">
    <name type="scientific">Ganoderma boninense</name>
    <dbReference type="NCBI Taxonomy" id="34458"/>
    <lineage>
        <taxon>Eukaryota</taxon>
        <taxon>Fungi</taxon>
        <taxon>Dikarya</taxon>
        <taxon>Basidiomycota</taxon>
        <taxon>Agaricomycotina</taxon>
        <taxon>Agaricomycetes</taxon>
        <taxon>Polyporales</taxon>
        <taxon>Polyporaceae</taxon>
        <taxon>Ganoderma</taxon>
    </lineage>
</organism>
<feature type="domain" description="C3H1-type" evidence="3">
    <location>
        <begin position="76"/>
        <end position="105"/>
    </location>
</feature>
<feature type="zinc finger region" description="C3H1-type" evidence="1">
    <location>
        <begin position="40"/>
        <end position="69"/>
    </location>
</feature>
<gene>
    <name evidence="4" type="primary">C9XTL5</name>
</gene>
<keyword evidence="1" id="KW-0862">Zinc</keyword>
<name>A0A5K1JZM9_9APHY</name>
<dbReference type="EMBL" id="LR726912">
    <property type="protein sequence ID" value="VWO98387.1"/>
    <property type="molecule type" value="Genomic_DNA"/>
</dbReference>
<reference evidence="4" key="1">
    <citation type="submission" date="2019-10" db="EMBL/GenBank/DDBJ databases">
        <authorList>
            <person name="Nor Muhammad N."/>
        </authorList>
    </citation>
    <scope>NUCLEOTIDE SEQUENCE</scope>
</reference>
<accession>A0A5K1JZM9</accession>